<reference evidence="1" key="2">
    <citation type="journal article" date="2021" name="PeerJ">
        <title>Extensive microbial diversity within the chicken gut microbiome revealed by metagenomics and culture.</title>
        <authorList>
            <person name="Gilroy R."/>
            <person name="Ravi A."/>
            <person name="Getino M."/>
            <person name="Pursley I."/>
            <person name="Horton D.L."/>
            <person name="Alikhan N.F."/>
            <person name="Baker D."/>
            <person name="Gharbi K."/>
            <person name="Hall N."/>
            <person name="Watson M."/>
            <person name="Adriaenssens E.M."/>
            <person name="Foster-Nyarko E."/>
            <person name="Jarju S."/>
            <person name="Secka A."/>
            <person name="Antonio M."/>
            <person name="Oren A."/>
            <person name="Chaudhuri R.R."/>
            <person name="La Ragione R."/>
            <person name="Hildebrand F."/>
            <person name="Pallen M.J."/>
        </authorList>
    </citation>
    <scope>NUCLEOTIDE SEQUENCE</scope>
    <source>
        <strain evidence="1">6276</strain>
    </source>
</reference>
<proteinExistence type="predicted"/>
<protein>
    <submittedName>
        <fullName evidence="1">Uncharacterized protein</fullName>
    </submittedName>
</protein>
<name>A0A9D1F1R2_9BACT</name>
<accession>A0A9D1F1R2</accession>
<evidence type="ECO:0000313" key="1">
    <source>
        <dbReference type="EMBL" id="HIS37605.1"/>
    </source>
</evidence>
<dbReference type="Proteomes" id="UP000823928">
    <property type="component" value="Unassembled WGS sequence"/>
</dbReference>
<gene>
    <name evidence="1" type="ORF">IAC10_13450</name>
</gene>
<dbReference type="AlphaFoldDB" id="A0A9D1F1R2"/>
<sequence>MKNQEKITAIICKEIRIGNTTISQPGPTRVLEHYISINYGKTFYLNQIEISSNDYKSVEKNIIGKELLLIYDRANPFWGCAYVIKEINITNNSIIFTVDSLSVKEYNSENFIVG</sequence>
<dbReference type="EMBL" id="DVIU01000276">
    <property type="protein sequence ID" value="HIS37605.1"/>
    <property type="molecule type" value="Genomic_DNA"/>
</dbReference>
<comment type="caution">
    <text evidence="1">The sequence shown here is derived from an EMBL/GenBank/DDBJ whole genome shotgun (WGS) entry which is preliminary data.</text>
</comment>
<organism evidence="1 2">
    <name type="scientific">Candidatus Scatousia excrementigallinarum</name>
    <dbReference type="NCBI Taxonomy" id="2840935"/>
    <lineage>
        <taxon>Bacteria</taxon>
        <taxon>Candidatus Scatousia</taxon>
    </lineage>
</organism>
<feature type="non-terminal residue" evidence="1">
    <location>
        <position position="114"/>
    </location>
</feature>
<reference evidence="1" key="1">
    <citation type="submission" date="2020-10" db="EMBL/GenBank/DDBJ databases">
        <authorList>
            <person name="Gilroy R."/>
        </authorList>
    </citation>
    <scope>NUCLEOTIDE SEQUENCE</scope>
    <source>
        <strain evidence="1">6276</strain>
    </source>
</reference>
<evidence type="ECO:0000313" key="2">
    <source>
        <dbReference type="Proteomes" id="UP000823928"/>
    </source>
</evidence>